<proteinExistence type="predicted"/>
<dbReference type="EMBL" id="AMZH03002905">
    <property type="protein sequence ID" value="RRT74006.1"/>
    <property type="molecule type" value="Genomic_DNA"/>
</dbReference>
<organism evidence="1 2">
    <name type="scientific">Ensete ventricosum</name>
    <name type="common">Abyssinian banana</name>
    <name type="synonym">Musa ensete</name>
    <dbReference type="NCBI Taxonomy" id="4639"/>
    <lineage>
        <taxon>Eukaryota</taxon>
        <taxon>Viridiplantae</taxon>
        <taxon>Streptophyta</taxon>
        <taxon>Embryophyta</taxon>
        <taxon>Tracheophyta</taxon>
        <taxon>Spermatophyta</taxon>
        <taxon>Magnoliopsida</taxon>
        <taxon>Liliopsida</taxon>
        <taxon>Zingiberales</taxon>
        <taxon>Musaceae</taxon>
        <taxon>Ensete</taxon>
    </lineage>
</organism>
<evidence type="ECO:0000313" key="1">
    <source>
        <dbReference type="EMBL" id="RRT74006.1"/>
    </source>
</evidence>
<protein>
    <submittedName>
        <fullName evidence="1">Uncharacterized protein</fullName>
    </submittedName>
</protein>
<dbReference type="Proteomes" id="UP000287651">
    <property type="component" value="Unassembled WGS sequence"/>
</dbReference>
<name>A0A427ACT7_ENSVE</name>
<dbReference type="AlphaFoldDB" id="A0A427ACT7"/>
<evidence type="ECO:0000313" key="2">
    <source>
        <dbReference type="Proteomes" id="UP000287651"/>
    </source>
</evidence>
<gene>
    <name evidence="1" type="ORF">B296_00008631</name>
</gene>
<reference evidence="1 2" key="1">
    <citation type="journal article" date="2014" name="Agronomy (Basel)">
        <title>A Draft Genome Sequence for Ensete ventricosum, the Drought-Tolerant Tree Against Hunger.</title>
        <authorList>
            <person name="Harrison J."/>
            <person name="Moore K.A."/>
            <person name="Paszkiewicz K."/>
            <person name="Jones T."/>
            <person name="Grant M."/>
            <person name="Ambacheew D."/>
            <person name="Muzemil S."/>
            <person name="Studholme D.J."/>
        </authorList>
    </citation>
    <scope>NUCLEOTIDE SEQUENCE [LARGE SCALE GENOMIC DNA]</scope>
</reference>
<sequence length="130" mass="14301">MRSCAQLLACGGIGLVPSGSSGTGWIERSSGVDPIEQGLRNSIGVGIDPIEWELGNLNGLEADPIELSCHSISRFYVPSCFARYGRYVPVRWFIAMQTVLYRAVQTTDPVTIKIDHYRPCKRSKSTVIDP</sequence>
<accession>A0A427ACT7</accession>
<comment type="caution">
    <text evidence="1">The sequence shown here is derived from an EMBL/GenBank/DDBJ whole genome shotgun (WGS) entry which is preliminary data.</text>
</comment>